<accession>A0ABU5VX08</accession>
<proteinExistence type="predicted"/>
<evidence type="ECO:0000256" key="1">
    <source>
        <dbReference type="SAM" id="SignalP"/>
    </source>
</evidence>
<sequence length="344" mass="39024">MKRILLPLLTISLISCARVQTLNLQPHSYSERPKHIVWIQIAGFTEGHLPLLRFNVADAGHKTNMEQVDCVGKMWSYNLYQLRPEASKSFISQMTGSKNIKGTCEDYEAKASTSYLENIGYEVAVLESGAAAEQSLEKALGCSNNNTLDLSKMRLYKMGAESSSALKTFHYQDSPEQVTESMKPGMYYDRSCQKGICYSSLSNNFKTLWSRLTKDRLKTFFIVRDFNFQKALKKKDLTLAKEALLELDRIVGSFPTDRLDEILVIVSGAESQPMEFPLQGKEWSDFEKTGKNVIYKNTALMSPVLARGPMAENFCGIFDESEMLKRVIYKPEGKKFNWDSVNPF</sequence>
<reference evidence="2 3" key="1">
    <citation type="submission" date="2023-11" db="EMBL/GenBank/DDBJ databases">
        <title>A Novel Polar Bacteriovorax (B. antarcticus) Isolated from the Biocrust in Antarctica.</title>
        <authorList>
            <person name="Mun W."/>
            <person name="Choi S.Y."/>
            <person name="Mitchell R.J."/>
        </authorList>
    </citation>
    <scope>NUCLEOTIDE SEQUENCE [LARGE SCALE GENOMIC DNA]</scope>
    <source>
        <strain evidence="2 3">PP10</strain>
    </source>
</reference>
<gene>
    <name evidence="2" type="ORF">SHI21_10085</name>
</gene>
<evidence type="ECO:0000313" key="3">
    <source>
        <dbReference type="Proteomes" id="UP001302274"/>
    </source>
</evidence>
<keyword evidence="1" id="KW-0732">Signal</keyword>
<dbReference type="EMBL" id="JAYGJQ010000002">
    <property type="protein sequence ID" value="MEA9356555.1"/>
    <property type="molecule type" value="Genomic_DNA"/>
</dbReference>
<dbReference type="Proteomes" id="UP001302274">
    <property type="component" value="Unassembled WGS sequence"/>
</dbReference>
<dbReference type="InterPro" id="IPR017850">
    <property type="entry name" value="Alkaline_phosphatase_core_sf"/>
</dbReference>
<evidence type="ECO:0000313" key="2">
    <source>
        <dbReference type="EMBL" id="MEA9356555.1"/>
    </source>
</evidence>
<protein>
    <recommendedName>
        <fullName evidence="4">Lipoprotein</fullName>
    </recommendedName>
</protein>
<name>A0ABU5VX08_9BACT</name>
<keyword evidence="3" id="KW-1185">Reference proteome</keyword>
<comment type="caution">
    <text evidence="2">The sequence shown here is derived from an EMBL/GenBank/DDBJ whole genome shotgun (WGS) entry which is preliminary data.</text>
</comment>
<feature type="signal peptide" evidence="1">
    <location>
        <begin position="1"/>
        <end position="17"/>
    </location>
</feature>
<dbReference type="RefSeq" id="WP_323576320.1">
    <property type="nucleotide sequence ID" value="NZ_JAYGJQ010000002.1"/>
</dbReference>
<feature type="chain" id="PRO_5047259553" description="Lipoprotein" evidence="1">
    <location>
        <begin position="18"/>
        <end position="344"/>
    </location>
</feature>
<organism evidence="2 3">
    <name type="scientific">Bacteriovorax antarcticus</name>
    <dbReference type="NCBI Taxonomy" id="3088717"/>
    <lineage>
        <taxon>Bacteria</taxon>
        <taxon>Pseudomonadati</taxon>
        <taxon>Bdellovibrionota</taxon>
        <taxon>Bacteriovoracia</taxon>
        <taxon>Bacteriovoracales</taxon>
        <taxon>Bacteriovoracaceae</taxon>
        <taxon>Bacteriovorax</taxon>
    </lineage>
</organism>
<evidence type="ECO:0008006" key="4">
    <source>
        <dbReference type="Google" id="ProtNLM"/>
    </source>
</evidence>
<dbReference type="PROSITE" id="PS51257">
    <property type="entry name" value="PROKAR_LIPOPROTEIN"/>
    <property type="match status" value="1"/>
</dbReference>
<dbReference type="SUPFAM" id="SSF53649">
    <property type="entry name" value="Alkaline phosphatase-like"/>
    <property type="match status" value="1"/>
</dbReference>